<dbReference type="InterPro" id="IPR036388">
    <property type="entry name" value="WH-like_DNA-bd_sf"/>
</dbReference>
<dbReference type="PANTHER" id="PTHR33164:SF43">
    <property type="entry name" value="HTH-TYPE TRANSCRIPTIONAL REPRESSOR YETL"/>
    <property type="match status" value="1"/>
</dbReference>
<dbReference type="AlphaFoldDB" id="A0A347WEC0"/>
<gene>
    <name evidence="1" type="ORF">CD178_02466</name>
</gene>
<accession>A0A347WEC0</accession>
<evidence type="ECO:0000313" key="1">
    <source>
        <dbReference type="EMBL" id="AXY23213.1"/>
    </source>
</evidence>
<dbReference type="GO" id="GO:0003700">
    <property type="term" value="F:DNA-binding transcription factor activity"/>
    <property type="evidence" value="ECO:0007669"/>
    <property type="project" value="InterPro"/>
</dbReference>
<sequence length="157" mass="17829">MNKNVILDPAAHDFDLFGSPFYLIAHADFQYHEDVEAVLVKNGVNKSIYRILTVLRAQENISISGLAQHALIKRNTVGRLIERMAQMQLVTTFLSPDDNRVTIVTLTPEGRKLLDRLTPVVARQTIRAMEGLNQEQLQAFVKTLRHIIKNLDRLGIE</sequence>
<dbReference type="Proteomes" id="UP000264120">
    <property type="component" value="Chromosome"/>
</dbReference>
<dbReference type="InterPro" id="IPR039422">
    <property type="entry name" value="MarR/SlyA-like"/>
</dbReference>
<dbReference type="Pfam" id="PF01047">
    <property type="entry name" value="MarR"/>
    <property type="match status" value="1"/>
</dbReference>
<dbReference type="RefSeq" id="WP_162900474.1">
    <property type="nucleotide sequence ID" value="NZ_CP023036.1"/>
</dbReference>
<dbReference type="GeneID" id="98312551"/>
<evidence type="ECO:0000313" key="2">
    <source>
        <dbReference type="Proteomes" id="UP000264120"/>
    </source>
</evidence>
<dbReference type="SUPFAM" id="SSF46785">
    <property type="entry name" value="Winged helix' DNA-binding domain"/>
    <property type="match status" value="1"/>
</dbReference>
<dbReference type="SMART" id="SM00347">
    <property type="entry name" value="HTH_MARR"/>
    <property type="match status" value="1"/>
</dbReference>
<dbReference type="InterPro" id="IPR036390">
    <property type="entry name" value="WH_DNA-bd_sf"/>
</dbReference>
<dbReference type="PANTHER" id="PTHR33164">
    <property type="entry name" value="TRANSCRIPTIONAL REGULATOR, MARR FAMILY"/>
    <property type="match status" value="1"/>
</dbReference>
<dbReference type="Gene3D" id="1.10.10.10">
    <property type="entry name" value="Winged helix-like DNA-binding domain superfamily/Winged helix DNA-binding domain"/>
    <property type="match status" value="1"/>
</dbReference>
<dbReference type="GO" id="GO:0006950">
    <property type="term" value="P:response to stress"/>
    <property type="evidence" value="ECO:0007669"/>
    <property type="project" value="TreeGrafter"/>
</dbReference>
<protein>
    <submittedName>
        <fullName evidence="1">Transcriptional repressor MprA</fullName>
    </submittedName>
</protein>
<dbReference type="InterPro" id="IPR000835">
    <property type="entry name" value="HTH_MarR-typ"/>
</dbReference>
<organism evidence="1 2">
    <name type="scientific">Komagataeibacter saccharivorans</name>
    <dbReference type="NCBI Taxonomy" id="265959"/>
    <lineage>
        <taxon>Bacteria</taxon>
        <taxon>Pseudomonadati</taxon>
        <taxon>Pseudomonadota</taxon>
        <taxon>Alphaproteobacteria</taxon>
        <taxon>Acetobacterales</taxon>
        <taxon>Acetobacteraceae</taxon>
        <taxon>Komagataeibacter</taxon>
    </lineage>
</organism>
<name>A0A347WEC0_9PROT</name>
<dbReference type="KEGG" id="ksc:CD178_02466"/>
<reference evidence="1 2" key="1">
    <citation type="submission" date="2017-08" db="EMBL/GenBank/DDBJ databases">
        <title>Complete genome sequence of Gluconacetobacter saccharivorans CV1 isolated from Fermented Vinegar.</title>
        <authorList>
            <person name="Kim S.-Y."/>
        </authorList>
    </citation>
    <scope>NUCLEOTIDE SEQUENCE [LARGE SCALE GENOMIC DNA]</scope>
    <source>
        <strain evidence="1 2">CV1</strain>
    </source>
</reference>
<dbReference type="PROSITE" id="PS50995">
    <property type="entry name" value="HTH_MARR_2"/>
    <property type="match status" value="1"/>
</dbReference>
<proteinExistence type="predicted"/>
<dbReference type="EMBL" id="CP023036">
    <property type="protein sequence ID" value="AXY23213.1"/>
    <property type="molecule type" value="Genomic_DNA"/>
</dbReference>
<keyword evidence="2" id="KW-1185">Reference proteome</keyword>